<evidence type="ECO:0000313" key="5">
    <source>
        <dbReference type="Proteomes" id="UP000018130"/>
    </source>
</evidence>
<proteinExistence type="predicted"/>
<dbReference type="Gene3D" id="3.90.1150.10">
    <property type="entry name" value="Aspartate Aminotransferase, domain 1"/>
    <property type="match status" value="1"/>
</dbReference>
<name>T2JXL2_CROWT</name>
<reference evidence="4 5" key="1">
    <citation type="submission" date="2013-01" db="EMBL/GenBank/DDBJ databases">
        <authorList>
            <person name="Bench S."/>
        </authorList>
    </citation>
    <scope>NUCLEOTIDE SEQUENCE [LARGE SCALE GENOMIC DNA]</scope>
    <source>
        <strain evidence="4 5">WH 0402</strain>
    </source>
</reference>
<dbReference type="AlphaFoldDB" id="T2JXL2"/>
<dbReference type="InterPro" id="IPR015424">
    <property type="entry name" value="PyrdxlP-dep_Trfase"/>
</dbReference>
<gene>
    <name evidence="4" type="ORF">CWATWH0402_1204</name>
</gene>
<dbReference type="PANTHER" id="PTHR42832">
    <property type="entry name" value="AMINO ACID AMINOTRANSFERASE"/>
    <property type="match status" value="1"/>
</dbReference>
<evidence type="ECO:0000256" key="1">
    <source>
        <dbReference type="ARBA" id="ARBA00001933"/>
    </source>
</evidence>
<dbReference type="EC" id="2.6.1.1" evidence="4"/>
<accession>T2JXL2</accession>
<evidence type="ECO:0000313" key="4">
    <source>
        <dbReference type="EMBL" id="CCQ70543.1"/>
    </source>
</evidence>
<dbReference type="InterPro" id="IPR015422">
    <property type="entry name" value="PyrdxlP-dep_Trfase_small"/>
</dbReference>
<dbReference type="InterPro" id="IPR050881">
    <property type="entry name" value="LL-DAP_aminotransferase"/>
</dbReference>
<dbReference type="PANTHER" id="PTHR42832:SF3">
    <property type="entry name" value="L-GLUTAMINE--4-(METHYLSULFANYL)-2-OXOBUTANOATE AMINOTRANSFERASE"/>
    <property type="match status" value="1"/>
</dbReference>
<organism evidence="4 5">
    <name type="scientific">Crocosphaera watsonii WH 0402</name>
    <dbReference type="NCBI Taxonomy" id="1284629"/>
    <lineage>
        <taxon>Bacteria</taxon>
        <taxon>Bacillati</taxon>
        <taxon>Cyanobacteriota</taxon>
        <taxon>Cyanophyceae</taxon>
        <taxon>Oscillatoriophycideae</taxon>
        <taxon>Chroococcales</taxon>
        <taxon>Aphanothecaceae</taxon>
        <taxon>Crocosphaera</taxon>
    </lineage>
</organism>
<dbReference type="EMBL" id="CAQN01001232">
    <property type="protein sequence ID" value="CCQ70543.1"/>
    <property type="molecule type" value="Genomic_DNA"/>
</dbReference>
<dbReference type="SUPFAM" id="SSF53383">
    <property type="entry name" value="PLP-dependent transferases"/>
    <property type="match status" value="1"/>
</dbReference>
<comment type="caution">
    <text evidence="4">The sequence shown here is derived from an EMBL/GenBank/DDBJ whole genome shotgun (WGS) entry which is preliminary data.</text>
</comment>
<keyword evidence="2 4" id="KW-0032">Aminotransferase</keyword>
<dbReference type="Proteomes" id="UP000018130">
    <property type="component" value="Unassembled WGS sequence"/>
</dbReference>
<comment type="cofactor">
    <cofactor evidence="1">
        <name>pyridoxal 5'-phosphate</name>
        <dbReference type="ChEBI" id="CHEBI:597326"/>
    </cofactor>
</comment>
<sequence>MYLWVPCPTNTNSTDFALDVLEKTGIVFTPGNAFGEGGEGYVRISLIADCDLLGEALNRLKQAGIYYK</sequence>
<reference evidence="4 5" key="2">
    <citation type="submission" date="2013-09" db="EMBL/GenBank/DDBJ databases">
        <title>Whole genome comparison of six Crocosphaera watsonii strains with differing phenotypes.</title>
        <authorList>
            <person name="Bench S.R."/>
            <person name="Heller P."/>
            <person name="Frank I."/>
            <person name="Arciniega M."/>
            <person name="Shilova I.N."/>
            <person name="Zehr J.P."/>
        </authorList>
    </citation>
    <scope>NUCLEOTIDE SEQUENCE [LARGE SCALE GENOMIC DNA]</scope>
    <source>
        <strain evidence="4 5">WH 0402</strain>
    </source>
</reference>
<evidence type="ECO:0000256" key="3">
    <source>
        <dbReference type="ARBA" id="ARBA00022679"/>
    </source>
</evidence>
<evidence type="ECO:0000256" key="2">
    <source>
        <dbReference type="ARBA" id="ARBA00022576"/>
    </source>
</evidence>
<protein>
    <submittedName>
        <fullName evidence="4">Aspartate aminotransferase</fullName>
        <ecNumber evidence="4">2.6.1.1</ecNumber>
    </submittedName>
</protein>
<keyword evidence="3 4" id="KW-0808">Transferase</keyword>
<dbReference type="GO" id="GO:0004069">
    <property type="term" value="F:L-aspartate:2-oxoglutarate aminotransferase activity"/>
    <property type="evidence" value="ECO:0007669"/>
    <property type="project" value="UniProtKB-EC"/>
</dbReference>